<protein>
    <recommendedName>
        <fullName evidence="2">FAM21/CAPZIP domain-containing protein</fullName>
    </recommendedName>
</protein>
<dbReference type="InParanoid" id="A0A3Q1I4J5"/>
<dbReference type="STRING" id="64144.ENSATEP00000015130"/>
<feature type="compositionally biased region" description="Acidic residues" evidence="1">
    <location>
        <begin position="233"/>
        <end position="244"/>
    </location>
</feature>
<dbReference type="GeneID" id="113172272"/>
<organism evidence="3 4">
    <name type="scientific">Anabas testudineus</name>
    <name type="common">Climbing perch</name>
    <name type="synonym">Anthias testudineus</name>
    <dbReference type="NCBI Taxonomy" id="64144"/>
    <lineage>
        <taxon>Eukaryota</taxon>
        <taxon>Metazoa</taxon>
        <taxon>Chordata</taxon>
        <taxon>Craniata</taxon>
        <taxon>Vertebrata</taxon>
        <taxon>Euteleostomi</taxon>
        <taxon>Actinopterygii</taxon>
        <taxon>Neopterygii</taxon>
        <taxon>Teleostei</taxon>
        <taxon>Neoteleostei</taxon>
        <taxon>Acanthomorphata</taxon>
        <taxon>Anabantaria</taxon>
        <taxon>Anabantiformes</taxon>
        <taxon>Anabantoidei</taxon>
        <taxon>Anabantidae</taxon>
        <taxon>Anabas</taxon>
    </lineage>
</organism>
<feature type="region of interest" description="Disordered" evidence="1">
    <location>
        <begin position="1"/>
        <end position="62"/>
    </location>
</feature>
<feature type="compositionally biased region" description="Basic and acidic residues" evidence="1">
    <location>
        <begin position="206"/>
        <end position="232"/>
    </location>
</feature>
<evidence type="ECO:0000313" key="3">
    <source>
        <dbReference type="Ensembl" id="ENSATEP00000015130.2"/>
    </source>
</evidence>
<keyword evidence="4" id="KW-1185">Reference proteome</keyword>
<evidence type="ECO:0000313" key="4">
    <source>
        <dbReference type="Proteomes" id="UP000265040"/>
    </source>
</evidence>
<dbReference type="RefSeq" id="XP_026230954.1">
    <property type="nucleotide sequence ID" value="XM_026375169.1"/>
</dbReference>
<accession>A0A3Q1I4J5</accession>
<reference evidence="3" key="1">
    <citation type="submission" date="2021-04" db="EMBL/GenBank/DDBJ databases">
        <authorList>
            <consortium name="Wellcome Sanger Institute Data Sharing"/>
        </authorList>
    </citation>
    <scope>NUCLEOTIDE SEQUENCE [LARGE SCALE GENOMIC DNA]</scope>
</reference>
<feature type="compositionally biased region" description="Basic and acidic residues" evidence="1">
    <location>
        <begin position="46"/>
        <end position="55"/>
    </location>
</feature>
<reference evidence="3" key="2">
    <citation type="submission" date="2025-08" db="UniProtKB">
        <authorList>
            <consortium name="Ensembl"/>
        </authorList>
    </citation>
    <scope>IDENTIFICATION</scope>
</reference>
<dbReference type="Proteomes" id="UP000265040">
    <property type="component" value="Chromosome 13"/>
</dbReference>
<name>A0A3Q1I4J5_ANATE</name>
<evidence type="ECO:0000259" key="2">
    <source>
        <dbReference type="Pfam" id="PF15255"/>
    </source>
</evidence>
<feature type="compositionally biased region" description="Polar residues" evidence="1">
    <location>
        <begin position="103"/>
        <end position="123"/>
    </location>
</feature>
<reference evidence="3" key="3">
    <citation type="submission" date="2025-09" db="UniProtKB">
        <authorList>
            <consortium name="Ensembl"/>
        </authorList>
    </citation>
    <scope>IDENTIFICATION</scope>
</reference>
<sequence>MEDSPSKPSVAELAGKFKGRILPMPSSNDELPFRRRPPCSLQLQHPKHDNEDTDKTVTPNPFKIKMKNSPIIEKLQANLALSPTALLPSSKSPEVKLQPAPLSPTTPCSPVSPQSPTLQPSHLSTEEEEPISFDSPPEGAPLQSINKTRARLSFKRRPPTRQHRRSAGEEAGAFGSSLSPCDLCSPKENGNRDQVFDSPTEEDESRELGSLKEGEDKDRDCENTEDKVAKSDPDDEGDPQEEQTSEQARVLEAGEEEQPPSEPLAAEQIEGDVKTEEGQEEMAQGENDEV</sequence>
<dbReference type="Ensembl" id="ENSATET00000015369.3">
    <property type="protein sequence ID" value="ENSATEP00000015130.2"/>
    <property type="gene ID" value="ENSATEG00000010539.3"/>
</dbReference>
<feature type="region of interest" description="Disordered" evidence="1">
    <location>
        <begin position="86"/>
        <end position="290"/>
    </location>
</feature>
<feature type="domain" description="FAM21/CAPZIP" evidence="2">
    <location>
        <begin position="60"/>
        <end position="171"/>
    </location>
</feature>
<dbReference type="Pfam" id="PF15255">
    <property type="entry name" value="CAP-ZIP_m"/>
    <property type="match status" value="1"/>
</dbReference>
<evidence type="ECO:0000256" key="1">
    <source>
        <dbReference type="SAM" id="MobiDB-lite"/>
    </source>
</evidence>
<dbReference type="OrthoDB" id="9450049at2759"/>
<dbReference type="AlphaFoldDB" id="A0A3Q1I4J5"/>
<dbReference type="GeneTree" id="ENSGT00940000153997"/>
<proteinExistence type="predicted"/>
<dbReference type="InterPro" id="IPR029341">
    <property type="entry name" value="FAM21/CAPZIP"/>
</dbReference>
<feature type="compositionally biased region" description="Basic residues" evidence="1">
    <location>
        <begin position="148"/>
        <end position="165"/>
    </location>
</feature>